<protein>
    <submittedName>
        <fullName evidence="1">RHTO0S08e06678g1_1</fullName>
    </submittedName>
</protein>
<reference evidence="1" key="1">
    <citation type="journal article" date="2014" name="Genome Announc.">
        <title>Draft genome sequence of Rhodosporidium toruloides CECT1137, an oleaginous yeast of biotechnological interest.</title>
        <authorList>
            <person name="Morin N."/>
            <person name="Calcas X."/>
            <person name="Devillers H."/>
            <person name="Durrens P."/>
            <person name="Sherman D.J."/>
            <person name="Nicaud J.-M."/>
            <person name="Neuveglise C."/>
        </authorList>
    </citation>
    <scope>NUCLEOTIDE SEQUENCE</scope>
    <source>
        <strain evidence="1">CECT1137</strain>
    </source>
</reference>
<dbReference type="OrthoDB" id="2519906at2759"/>
<organism evidence="1">
    <name type="scientific">Rhodotorula toruloides</name>
    <name type="common">Yeast</name>
    <name type="synonym">Rhodosporidium toruloides</name>
    <dbReference type="NCBI Taxonomy" id="5286"/>
    <lineage>
        <taxon>Eukaryota</taxon>
        <taxon>Fungi</taxon>
        <taxon>Dikarya</taxon>
        <taxon>Basidiomycota</taxon>
        <taxon>Pucciniomycotina</taxon>
        <taxon>Microbotryomycetes</taxon>
        <taxon>Sporidiobolales</taxon>
        <taxon>Sporidiobolaceae</taxon>
        <taxon>Rhodotorula</taxon>
    </lineage>
</organism>
<sequence>MPATLPLELVLDILRSYIQRDFFDEDWSPYHARLAPLCLVCKAFKDVVQPVLWSYLSPTAFEDPESFFGAKSAVRHLFKHVKGFAADRLYDYIVGRRQTGFKQAGFLIVQHALRQVETVRLCKCDASLSSIAGFAALRSLTLEGHEIFNVQEEVVFPHLHSLSLFDIRALEDGYISDLLSPSVTPSLRHLFVGDIWMEGARSSEAYLPSGDVDLSRVTVVELRPAEAYALPYDFWEPAGSFSPDAAVLISWDASDDQFFFDEPPHPFPTYFQLVVPPKAIEGQARDTFVKLCRCLGKFFEPEADCEGFKVAFLPSTLRHPANVHKRLRQSVKGLFSACLKGGVKVVFFRDTDETRGTISSAFLKYLEHPSQPDQNPLVVELQQQRGASRNMLWTALPSQHWAKKRK</sequence>
<proteinExistence type="predicted"/>
<name>A0A061B7I3_RHOTO</name>
<evidence type="ECO:0000313" key="1">
    <source>
        <dbReference type="EMBL" id="CDR43835.1"/>
    </source>
</evidence>
<dbReference type="AlphaFoldDB" id="A0A061B7I3"/>
<dbReference type="EMBL" id="LK052943">
    <property type="protein sequence ID" value="CDR43835.1"/>
    <property type="molecule type" value="Genomic_DNA"/>
</dbReference>
<gene>
    <name evidence="1" type="ORF">RHTO0S_08e06678g</name>
</gene>
<accession>A0A061B7I3</accession>